<dbReference type="EMBL" id="MPVP01000012">
    <property type="protein sequence ID" value="OMD38505.1"/>
    <property type="molecule type" value="Genomic_DNA"/>
</dbReference>
<accession>A0ABX3GZJ2</accession>
<evidence type="ECO:0000313" key="3">
    <source>
        <dbReference type="Proteomes" id="UP000187158"/>
    </source>
</evidence>
<feature type="chain" id="PRO_5045972236" evidence="1">
    <location>
        <begin position="25"/>
        <end position="115"/>
    </location>
</feature>
<protein>
    <submittedName>
        <fullName evidence="2">Uncharacterized protein</fullName>
    </submittedName>
</protein>
<comment type="caution">
    <text evidence="2">The sequence shown here is derived from an EMBL/GenBank/DDBJ whole genome shotgun (WGS) entry which is preliminary data.</text>
</comment>
<keyword evidence="1" id="KW-0732">Signal</keyword>
<dbReference type="RefSeq" id="WP_076217996.1">
    <property type="nucleotide sequence ID" value="NZ_MPTJ01000013.1"/>
</dbReference>
<organism evidence="2 3">
    <name type="scientific">Paenibacillus odorifer</name>
    <dbReference type="NCBI Taxonomy" id="189426"/>
    <lineage>
        <taxon>Bacteria</taxon>
        <taxon>Bacillati</taxon>
        <taxon>Bacillota</taxon>
        <taxon>Bacilli</taxon>
        <taxon>Bacillales</taxon>
        <taxon>Paenibacillaceae</taxon>
        <taxon>Paenibacillus</taxon>
    </lineage>
</organism>
<evidence type="ECO:0000256" key="1">
    <source>
        <dbReference type="SAM" id="SignalP"/>
    </source>
</evidence>
<sequence>MKKKILAGLLTISACFALGSTSFAADATIPTPTNSSPSVTSEVTPYVYYEKDIYLKVGDFGSEYSGITWNVIYNDGSTIVGTDRFVVTPVEPGITVVSAEMGNAVVFLFRFHVSY</sequence>
<name>A0ABX3GZJ2_9BACL</name>
<dbReference type="Proteomes" id="UP000187158">
    <property type="component" value="Unassembled WGS sequence"/>
</dbReference>
<gene>
    <name evidence="2" type="ORF">BSO21_04080</name>
</gene>
<keyword evidence="3" id="KW-1185">Reference proteome</keyword>
<reference evidence="2 3" key="1">
    <citation type="submission" date="2016-11" db="EMBL/GenBank/DDBJ databases">
        <title>Paenibacillus species isolates.</title>
        <authorList>
            <person name="Beno S.M."/>
        </authorList>
    </citation>
    <scope>NUCLEOTIDE SEQUENCE [LARGE SCALE GENOMIC DNA]</scope>
    <source>
        <strain evidence="2 3">FSL H7-0433</strain>
    </source>
</reference>
<proteinExistence type="predicted"/>
<dbReference type="PROSITE" id="PS51257">
    <property type="entry name" value="PROKAR_LIPOPROTEIN"/>
    <property type="match status" value="1"/>
</dbReference>
<feature type="signal peptide" evidence="1">
    <location>
        <begin position="1"/>
        <end position="24"/>
    </location>
</feature>
<evidence type="ECO:0000313" key="2">
    <source>
        <dbReference type="EMBL" id="OMD38505.1"/>
    </source>
</evidence>